<evidence type="ECO:0000313" key="4">
    <source>
        <dbReference type="EMBL" id="KAF7512953.1"/>
    </source>
</evidence>
<dbReference type="Pfam" id="PF17733">
    <property type="entry name" value="KPWE_dom"/>
    <property type="match status" value="1"/>
</dbReference>
<feature type="compositionally biased region" description="Basic and acidic residues" evidence="1">
    <location>
        <begin position="252"/>
        <end position="266"/>
    </location>
</feature>
<evidence type="ECO:0000313" key="5">
    <source>
        <dbReference type="Proteomes" id="UP000606974"/>
    </source>
</evidence>
<accession>A0A8H7E993</accession>
<feature type="region of interest" description="Disordered" evidence="1">
    <location>
        <begin position="139"/>
        <end position="266"/>
    </location>
</feature>
<proteinExistence type="predicted"/>
<comment type="caution">
    <text evidence="4">The sequence shown here is derived from an EMBL/GenBank/DDBJ whole genome shotgun (WGS) entry which is preliminary data.</text>
</comment>
<feature type="domain" description="Peroxisomal membrane protein PEX14-like KPWE" evidence="2">
    <location>
        <begin position="191"/>
        <end position="238"/>
    </location>
</feature>
<evidence type="ECO:0000259" key="2">
    <source>
        <dbReference type="Pfam" id="PF17733"/>
    </source>
</evidence>
<feature type="compositionally biased region" description="Polar residues" evidence="1">
    <location>
        <begin position="100"/>
        <end position="109"/>
    </location>
</feature>
<dbReference type="InterPro" id="IPR040554">
    <property type="entry name" value="KPWE_PEX14_dom"/>
</dbReference>
<protein>
    <submittedName>
        <fullName evidence="4">Uncharacterized protein</fullName>
    </submittedName>
</protein>
<feature type="region of interest" description="Disordered" evidence="1">
    <location>
        <begin position="1"/>
        <end position="22"/>
    </location>
</feature>
<dbReference type="InterPro" id="IPR058841">
    <property type="entry name" value="HTH_76"/>
</dbReference>
<dbReference type="PANTHER" id="PTHR36855:SF1">
    <property type="entry name" value="PEROXISOME MEMBRANE ANCHOR PROTEIN PEX14P N-TERMINAL DOMAIN-CONTAINING PROTEIN"/>
    <property type="match status" value="1"/>
</dbReference>
<feature type="region of interest" description="Disordered" evidence="1">
    <location>
        <begin position="100"/>
        <end position="125"/>
    </location>
</feature>
<dbReference type="PANTHER" id="PTHR36855">
    <property type="entry name" value="CHROMOSOME 10, WHOLE GENOME SHOTGUN SEQUENCE"/>
    <property type="match status" value="1"/>
</dbReference>
<evidence type="ECO:0000256" key="1">
    <source>
        <dbReference type="SAM" id="MobiDB-lite"/>
    </source>
</evidence>
<keyword evidence="5" id="KW-1185">Reference proteome</keyword>
<dbReference type="Proteomes" id="UP000606974">
    <property type="component" value="Unassembled WGS sequence"/>
</dbReference>
<feature type="compositionally biased region" description="Low complexity" evidence="1">
    <location>
        <begin position="139"/>
        <end position="188"/>
    </location>
</feature>
<dbReference type="OrthoDB" id="9936937at2759"/>
<organism evidence="4 5">
    <name type="scientific">Endocarpon pusillum</name>
    <dbReference type="NCBI Taxonomy" id="364733"/>
    <lineage>
        <taxon>Eukaryota</taxon>
        <taxon>Fungi</taxon>
        <taxon>Dikarya</taxon>
        <taxon>Ascomycota</taxon>
        <taxon>Pezizomycotina</taxon>
        <taxon>Eurotiomycetes</taxon>
        <taxon>Chaetothyriomycetidae</taxon>
        <taxon>Verrucariales</taxon>
        <taxon>Verrucariaceae</taxon>
        <taxon>Endocarpon</taxon>
    </lineage>
</organism>
<name>A0A8H7E993_9EURO</name>
<gene>
    <name evidence="4" type="ORF">GJ744_012056</name>
</gene>
<feature type="domain" description="PEX14-like helix-turn-helix" evidence="3">
    <location>
        <begin position="23"/>
        <end position="96"/>
    </location>
</feature>
<evidence type="ECO:0000259" key="3">
    <source>
        <dbReference type="Pfam" id="PF25871"/>
    </source>
</evidence>
<dbReference type="AlphaFoldDB" id="A0A8H7E993"/>
<reference evidence="4" key="1">
    <citation type="submission" date="2020-02" db="EMBL/GenBank/DDBJ databases">
        <authorList>
            <person name="Palmer J.M."/>
        </authorList>
    </citation>
    <scope>NUCLEOTIDE SEQUENCE</scope>
    <source>
        <strain evidence="4">EPUS1.4</strain>
        <tissue evidence="4">Thallus</tissue>
    </source>
</reference>
<dbReference type="Pfam" id="PF25871">
    <property type="entry name" value="HTH_76"/>
    <property type="match status" value="1"/>
</dbReference>
<sequence>MSQPFQPPAVGASQPSSTPKDRDAIFSKIYNYPWTQDSDFQTGFSSIAGDIGRNASGNPGYHETDLLLQAQCFYYARKHNLPDPVDIVAYKSWMSTEARSQPTIAQTRPNLHGPLSNPPYTNKTRNEDTAAAATIAQIDGTSSSTLNPNSNSDSDSNPPNRPTTSSPSSSNPSQTSTSTSTQETAQPAAPLPTNFSSIVDLITRGQPIPGVENIPDTVLDPSLSQPDSTPQRRKPWEKGDEEKEKEEEEEEEKKKDGEGAGPKKEA</sequence>
<dbReference type="EMBL" id="JAACFV010000009">
    <property type="protein sequence ID" value="KAF7512953.1"/>
    <property type="molecule type" value="Genomic_DNA"/>
</dbReference>